<accession>A0A391NXZ8</accession>
<gene>
    <name evidence="2" type="ORF">KIPB_009312</name>
</gene>
<reference evidence="2 3" key="1">
    <citation type="journal article" date="2018" name="PLoS ONE">
        <title>The draft genome of Kipferlia bialata reveals reductive genome evolution in fornicate parasites.</title>
        <authorList>
            <person name="Tanifuji G."/>
            <person name="Takabayashi S."/>
            <person name="Kume K."/>
            <person name="Takagi M."/>
            <person name="Nakayama T."/>
            <person name="Kamikawa R."/>
            <person name="Inagaki Y."/>
            <person name="Hashimoto T."/>
        </authorList>
    </citation>
    <scope>NUCLEOTIDE SEQUENCE [LARGE SCALE GENOMIC DNA]</scope>
    <source>
        <strain evidence="2">NY0173</strain>
    </source>
</reference>
<dbReference type="AlphaFoldDB" id="A0A391NXZ8"/>
<feature type="region of interest" description="Disordered" evidence="1">
    <location>
        <begin position="20"/>
        <end position="52"/>
    </location>
</feature>
<dbReference type="Proteomes" id="UP000265618">
    <property type="component" value="Unassembled WGS sequence"/>
</dbReference>
<dbReference type="EMBL" id="BDIP01003122">
    <property type="protein sequence ID" value="GCA63329.1"/>
    <property type="molecule type" value="Genomic_DNA"/>
</dbReference>
<organism evidence="2 3">
    <name type="scientific">Kipferlia bialata</name>
    <dbReference type="NCBI Taxonomy" id="797122"/>
    <lineage>
        <taxon>Eukaryota</taxon>
        <taxon>Metamonada</taxon>
        <taxon>Carpediemonas-like organisms</taxon>
        <taxon>Kipferlia</taxon>
    </lineage>
</organism>
<evidence type="ECO:0000313" key="3">
    <source>
        <dbReference type="Proteomes" id="UP000265618"/>
    </source>
</evidence>
<proteinExistence type="predicted"/>
<evidence type="ECO:0000256" key="1">
    <source>
        <dbReference type="SAM" id="MobiDB-lite"/>
    </source>
</evidence>
<protein>
    <submittedName>
        <fullName evidence="2">Uncharacterized protein</fullName>
    </submittedName>
</protein>
<feature type="compositionally biased region" description="Acidic residues" evidence="1">
    <location>
        <begin position="28"/>
        <end position="38"/>
    </location>
</feature>
<sequence length="137" mass="14933">MLPTLDQLLSVGLKGGAFPFRHSVQPEGESEGQAEESDDSHTQYPHVRVGMGRGLPVGVDSERVSPPSALSGYVAKALVDIEGVVRESVQGEGPIPSHVPSTASKYFPDRHQRGVYAVDTNTLQYSRNMLFERLLEE</sequence>
<name>A0A391NXZ8_9EUKA</name>
<comment type="caution">
    <text evidence="2">The sequence shown here is derived from an EMBL/GenBank/DDBJ whole genome shotgun (WGS) entry which is preliminary data.</text>
</comment>
<keyword evidence="3" id="KW-1185">Reference proteome</keyword>
<feature type="non-terminal residue" evidence="2">
    <location>
        <position position="1"/>
    </location>
</feature>
<evidence type="ECO:0000313" key="2">
    <source>
        <dbReference type="EMBL" id="GCA63329.1"/>
    </source>
</evidence>